<evidence type="ECO:0000256" key="4">
    <source>
        <dbReference type="ARBA" id="ARBA00022519"/>
    </source>
</evidence>
<feature type="transmembrane region" description="Helical" evidence="9">
    <location>
        <begin position="20"/>
        <end position="42"/>
    </location>
</feature>
<keyword evidence="2 9" id="KW-0813">Transport</keyword>
<dbReference type="RefSeq" id="WP_149780347.1">
    <property type="nucleotide sequence ID" value="NZ_FRCB01000008.1"/>
</dbReference>
<evidence type="ECO:0000256" key="3">
    <source>
        <dbReference type="ARBA" id="ARBA00022475"/>
    </source>
</evidence>
<feature type="transmembrane region" description="Helical" evidence="9">
    <location>
        <begin position="94"/>
        <end position="115"/>
    </location>
</feature>
<feature type="domain" description="Tripartite ATP-independent periplasmic transporters DctQ component" evidence="10">
    <location>
        <begin position="30"/>
        <end position="176"/>
    </location>
</feature>
<feature type="transmembrane region" description="Helical" evidence="9">
    <location>
        <begin position="54"/>
        <end position="73"/>
    </location>
</feature>
<dbReference type="GO" id="GO:0022857">
    <property type="term" value="F:transmembrane transporter activity"/>
    <property type="evidence" value="ECO:0007669"/>
    <property type="project" value="UniProtKB-UniRule"/>
</dbReference>
<dbReference type="Pfam" id="PF04290">
    <property type="entry name" value="DctQ"/>
    <property type="match status" value="1"/>
</dbReference>
<dbReference type="InterPro" id="IPR007387">
    <property type="entry name" value="TRAP_DctQ"/>
</dbReference>
<proteinExistence type="inferred from homology"/>
<feature type="transmembrane region" description="Helical" evidence="9">
    <location>
        <begin position="151"/>
        <end position="173"/>
    </location>
</feature>
<evidence type="ECO:0000313" key="12">
    <source>
        <dbReference type="Proteomes" id="UP000322545"/>
    </source>
</evidence>
<accession>A0A1M7JAW7</accession>
<gene>
    <name evidence="11" type="ORF">SAMN05443432_108116</name>
</gene>
<evidence type="ECO:0000256" key="8">
    <source>
        <dbReference type="ARBA" id="ARBA00038436"/>
    </source>
</evidence>
<evidence type="ECO:0000256" key="6">
    <source>
        <dbReference type="ARBA" id="ARBA00022989"/>
    </source>
</evidence>
<protein>
    <recommendedName>
        <fullName evidence="9">TRAP transporter small permease protein</fullName>
    </recommendedName>
</protein>
<comment type="subunit">
    <text evidence="9">The complex comprises the extracytoplasmic solute receptor protein and the two transmembrane proteins.</text>
</comment>
<dbReference type="GO" id="GO:0005886">
    <property type="term" value="C:plasma membrane"/>
    <property type="evidence" value="ECO:0007669"/>
    <property type="project" value="UniProtKB-SubCell"/>
</dbReference>
<dbReference type="PANTHER" id="PTHR35011:SF2">
    <property type="entry name" value="2,3-DIKETO-L-GULONATE TRAP TRANSPORTER SMALL PERMEASE PROTEIN YIAM"/>
    <property type="match status" value="1"/>
</dbReference>
<comment type="subcellular location">
    <subcellularLocation>
        <location evidence="1 9">Cell inner membrane</location>
        <topology evidence="1 9">Multi-pass membrane protein</topology>
    </subcellularLocation>
</comment>
<evidence type="ECO:0000256" key="5">
    <source>
        <dbReference type="ARBA" id="ARBA00022692"/>
    </source>
</evidence>
<dbReference type="PANTHER" id="PTHR35011">
    <property type="entry name" value="2,3-DIKETO-L-GULONATE TRAP TRANSPORTER SMALL PERMEASE PROTEIN YIAM"/>
    <property type="match status" value="1"/>
</dbReference>
<dbReference type="AlphaFoldDB" id="A0A1M7JAW7"/>
<dbReference type="GO" id="GO:0015740">
    <property type="term" value="P:C4-dicarboxylate transport"/>
    <property type="evidence" value="ECO:0007669"/>
    <property type="project" value="TreeGrafter"/>
</dbReference>
<keyword evidence="7 9" id="KW-0472">Membrane</keyword>
<evidence type="ECO:0000259" key="10">
    <source>
        <dbReference type="Pfam" id="PF04290"/>
    </source>
</evidence>
<evidence type="ECO:0000256" key="1">
    <source>
        <dbReference type="ARBA" id="ARBA00004429"/>
    </source>
</evidence>
<keyword evidence="5 9" id="KW-0812">Transmembrane</keyword>
<name>A0A1M7JAW7_9RHOB</name>
<keyword evidence="4 9" id="KW-0997">Cell inner membrane</keyword>
<dbReference type="Proteomes" id="UP000322545">
    <property type="component" value="Unassembled WGS sequence"/>
</dbReference>
<comment type="similarity">
    <text evidence="8 9">Belongs to the TRAP transporter small permease family.</text>
</comment>
<keyword evidence="12" id="KW-1185">Reference proteome</keyword>
<organism evidence="11 12">
    <name type="scientific">Roseovarius litoreus</name>
    <dbReference type="NCBI Taxonomy" id="1155722"/>
    <lineage>
        <taxon>Bacteria</taxon>
        <taxon>Pseudomonadati</taxon>
        <taxon>Pseudomonadota</taxon>
        <taxon>Alphaproteobacteria</taxon>
        <taxon>Rhodobacterales</taxon>
        <taxon>Roseobacteraceae</taxon>
        <taxon>Roseovarius</taxon>
    </lineage>
</organism>
<dbReference type="EMBL" id="FRCB01000008">
    <property type="protein sequence ID" value="SHM50240.1"/>
    <property type="molecule type" value="Genomic_DNA"/>
</dbReference>
<keyword evidence="6 9" id="KW-1133">Transmembrane helix</keyword>
<evidence type="ECO:0000256" key="2">
    <source>
        <dbReference type="ARBA" id="ARBA00022448"/>
    </source>
</evidence>
<evidence type="ECO:0000256" key="7">
    <source>
        <dbReference type="ARBA" id="ARBA00023136"/>
    </source>
</evidence>
<evidence type="ECO:0000313" key="11">
    <source>
        <dbReference type="EMBL" id="SHM50240.1"/>
    </source>
</evidence>
<sequence length="202" mass="22540">MPLIRLLRALSDGIVRIERILLMLLVFAVISLVLLNVGFRLFEITLAWADELAVLAMAWSGFVGASLMLRARIDPAVRLLHEAVGPLGVRALRVSVSVLASVFGIILIWLNWIWFNPPGLVAAGFDISTFEGTTFNFIYSGKTPVLVWPVFWFYLVMPWFALTLTVHALTNLAEDLGLIPQRNLARELDPSEDDVPLPETSR</sequence>
<reference evidence="11 12" key="1">
    <citation type="submission" date="2016-11" db="EMBL/GenBank/DDBJ databases">
        <authorList>
            <person name="Varghese N."/>
            <person name="Submissions S."/>
        </authorList>
    </citation>
    <scope>NUCLEOTIDE SEQUENCE [LARGE SCALE GENOMIC DNA]</scope>
    <source>
        <strain evidence="11 12">DSM 28249</strain>
    </source>
</reference>
<keyword evidence="3" id="KW-1003">Cell membrane</keyword>
<evidence type="ECO:0000256" key="9">
    <source>
        <dbReference type="RuleBase" id="RU369079"/>
    </source>
</evidence>
<comment type="function">
    <text evidence="9">Part of the tripartite ATP-independent periplasmic (TRAP) transport system.</text>
</comment>
<dbReference type="InterPro" id="IPR055348">
    <property type="entry name" value="DctQ"/>
</dbReference>